<organism evidence="3">
    <name type="scientific">Mucor ambiguus</name>
    <dbReference type="NCBI Taxonomy" id="91626"/>
    <lineage>
        <taxon>Eukaryota</taxon>
        <taxon>Fungi</taxon>
        <taxon>Fungi incertae sedis</taxon>
        <taxon>Mucoromycota</taxon>
        <taxon>Mucoromycotina</taxon>
        <taxon>Mucoromycetes</taxon>
        <taxon>Mucorales</taxon>
        <taxon>Mucorineae</taxon>
        <taxon>Mucoraceae</taxon>
        <taxon>Mucor</taxon>
    </lineage>
</organism>
<dbReference type="Gene3D" id="2.20.70.10">
    <property type="match status" value="1"/>
</dbReference>
<feature type="compositionally biased region" description="Gly residues" evidence="1">
    <location>
        <begin position="194"/>
        <end position="211"/>
    </location>
</feature>
<dbReference type="AlphaFoldDB" id="A0A0C9MAJ2"/>
<feature type="compositionally biased region" description="Gly residues" evidence="1">
    <location>
        <begin position="170"/>
        <end position="186"/>
    </location>
</feature>
<protein>
    <recommendedName>
        <fullName evidence="2">WW domain-containing protein</fullName>
    </recommendedName>
</protein>
<feature type="region of interest" description="Disordered" evidence="1">
    <location>
        <begin position="170"/>
        <end position="226"/>
    </location>
</feature>
<dbReference type="PROSITE" id="PS50020">
    <property type="entry name" value="WW_DOMAIN_2"/>
    <property type="match status" value="1"/>
</dbReference>
<dbReference type="SUPFAM" id="SSF51045">
    <property type="entry name" value="WW domain"/>
    <property type="match status" value="1"/>
</dbReference>
<dbReference type="PROSITE" id="PS01159">
    <property type="entry name" value="WW_DOMAIN_1"/>
    <property type="match status" value="1"/>
</dbReference>
<accession>A0A0C9MAJ2</accession>
<feature type="compositionally biased region" description="Low complexity" evidence="1">
    <location>
        <begin position="46"/>
        <end position="72"/>
    </location>
</feature>
<evidence type="ECO:0000313" key="4">
    <source>
        <dbReference type="Proteomes" id="UP000053815"/>
    </source>
</evidence>
<evidence type="ECO:0000259" key="2">
    <source>
        <dbReference type="PROSITE" id="PS50020"/>
    </source>
</evidence>
<feature type="domain" description="WW" evidence="2">
    <location>
        <begin position="7"/>
        <end position="41"/>
    </location>
</feature>
<dbReference type="CDD" id="cd00201">
    <property type="entry name" value="WW"/>
    <property type="match status" value="1"/>
</dbReference>
<name>A0A0C9MAJ2_9FUNG</name>
<dbReference type="InterPro" id="IPR036020">
    <property type="entry name" value="WW_dom_sf"/>
</dbReference>
<dbReference type="Proteomes" id="UP000053815">
    <property type="component" value="Unassembled WGS sequence"/>
</dbReference>
<dbReference type="Pfam" id="PF00397">
    <property type="entry name" value="WW"/>
    <property type="match status" value="1"/>
</dbReference>
<reference evidence="3" key="1">
    <citation type="submission" date="2014-09" db="EMBL/GenBank/DDBJ databases">
        <title>Draft genome sequence of an oleaginous Mucoromycotina fungus Mucor ambiguus NBRC6742.</title>
        <authorList>
            <person name="Takeda I."/>
            <person name="Yamane N."/>
            <person name="Morita T."/>
            <person name="Tamano K."/>
            <person name="Machida M."/>
            <person name="Baker S."/>
            <person name="Koike H."/>
        </authorList>
    </citation>
    <scope>NUCLEOTIDE SEQUENCE</scope>
    <source>
        <strain evidence="3">NBRC 6742</strain>
    </source>
</reference>
<dbReference type="OrthoDB" id="2367685at2759"/>
<sequence>MNQGPPPQLPPGWIALWDETAQRYYYVEQATGTTQWELPTSASKTAEAGMGSAGEASSYGGGYPQQSSSPYPQQSPSPYPQQPGASPNAAVATAYPTQDGGPTGELNPDGTDRGIGKVFSGFSGGAITGSLIGYAAGKYFNKPKYQNQYQPPPPPTGGFGFNSFAGSFGGGNNNYGGHQGGGGHQQGGHHNHGGHGNQYGGPPSGYGGVPGFPGYNPPVAGKKPGW</sequence>
<dbReference type="InterPro" id="IPR001202">
    <property type="entry name" value="WW_dom"/>
</dbReference>
<dbReference type="STRING" id="91626.A0A0C9MAJ2"/>
<dbReference type="EMBL" id="DF836349">
    <property type="protein sequence ID" value="GAN04329.1"/>
    <property type="molecule type" value="Genomic_DNA"/>
</dbReference>
<gene>
    <name evidence="3" type="ORF">MAM1_0060c03789</name>
</gene>
<evidence type="ECO:0000313" key="3">
    <source>
        <dbReference type="EMBL" id="GAN04329.1"/>
    </source>
</evidence>
<evidence type="ECO:0000256" key="1">
    <source>
        <dbReference type="SAM" id="MobiDB-lite"/>
    </source>
</evidence>
<feature type="region of interest" description="Disordered" evidence="1">
    <location>
        <begin position="31"/>
        <end position="112"/>
    </location>
</feature>
<keyword evidence="4" id="KW-1185">Reference proteome</keyword>
<dbReference type="SMART" id="SM00456">
    <property type="entry name" value="WW"/>
    <property type="match status" value="1"/>
</dbReference>
<feature type="compositionally biased region" description="Polar residues" evidence="1">
    <location>
        <begin position="31"/>
        <end position="44"/>
    </location>
</feature>
<proteinExistence type="predicted"/>